<dbReference type="Pfam" id="PF02625">
    <property type="entry name" value="XdhC_CoxI"/>
    <property type="match status" value="1"/>
</dbReference>
<dbReference type="RefSeq" id="WP_089901292.1">
    <property type="nucleotide sequence ID" value="NZ_FOCI01000008.1"/>
</dbReference>
<dbReference type="PANTHER" id="PTHR30388:SF6">
    <property type="entry name" value="XANTHINE DEHYDROGENASE SUBUNIT A-RELATED"/>
    <property type="match status" value="1"/>
</dbReference>
<organism evidence="3 4">
    <name type="scientific">Loktanella fryxellensis</name>
    <dbReference type="NCBI Taxonomy" id="245187"/>
    <lineage>
        <taxon>Bacteria</taxon>
        <taxon>Pseudomonadati</taxon>
        <taxon>Pseudomonadota</taxon>
        <taxon>Alphaproteobacteria</taxon>
        <taxon>Rhodobacterales</taxon>
        <taxon>Roseobacteraceae</taxon>
        <taxon>Loktanella</taxon>
    </lineage>
</organism>
<gene>
    <name evidence="3" type="ORF">SAMN04488003_10820</name>
</gene>
<protein>
    <submittedName>
        <fullName evidence="3">Molybdenum cofactor sulfurylase</fullName>
    </submittedName>
</protein>
<dbReference type="EMBL" id="FOCI01000008">
    <property type="protein sequence ID" value="SEN02561.1"/>
    <property type="molecule type" value="Genomic_DNA"/>
</dbReference>
<accession>A0A1H8D5E5</accession>
<dbReference type="InterPro" id="IPR052698">
    <property type="entry name" value="MoCofactor_Util/Proc"/>
</dbReference>
<evidence type="ECO:0000313" key="3">
    <source>
        <dbReference type="EMBL" id="SEN02561.1"/>
    </source>
</evidence>
<dbReference type="InterPro" id="IPR003777">
    <property type="entry name" value="XdhC_CoxI"/>
</dbReference>
<dbReference type="Gene3D" id="3.40.50.720">
    <property type="entry name" value="NAD(P)-binding Rossmann-like Domain"/>
    <property type="match status" value="1"/>
</dbReference>
<dbReference type="InterPro" id="IPR036291">
    <property type="entry name" value="NAD(P)-bd_dom_sf"/>
</dbReference>
<feature type="domain" description="XdhC Rossmann" evidence="2">
    <location>
        <begin position="94"/>
        <end position="230"/>
    </location>
</feature>
<dbReference type="InterPro" id="IPR027051">
    <property type="entry name" value="XdhC_Rossmann_dom"/>
</dbReference>
<dbReference type="InterPro" id="IPR014308">
    <property type="entry name" value="Xanthine_DH_XdhC"/>
</dbReference>
<dbReference type="PANTHER" id="PTHR30388">
    <property type="entry name" value="ALDEHYDE OXIDOREDUCTASE MOLYBDENUM COFACTOR ASSEMBLY PROTEIN"/>
    <property type="match status" value="1"/>
</dbReference>
<feature type="domain" description="XdhC- CoxI" evidence="1">
    <location>
        <begin position="5"/>
        <end position="57"/>
    </location>
</feature>
<dbReference type="SUPFAM" id="SSF51735">
    <property type="entry name" value="NAD(P)-binding Rossmann-fold domains"/>
    <property type="match status" value="1"/>
</dbReference>
<proteinExistence type="predicted"/>
<sequence>MTGIRVSVTRTAGSVPREAGTQMMVWADRTSGTIGGGALEWEAMTRARAMLAEDVTEATLTLPLGPALGQCCGGSVTLRLERADRLDDAPGAPLWIWGAGHVGRALVGVMAPLPAYDVMWIDTHADRFPDDPGVPVLAAEDPLRAVALAAPDAHHLIVTYSHTLDLDLCHALLSRDFASVGLIGSATKWARFRTRLGHLGHSPAQIARIRCPIGDPTLGKHPQAIAIGVAMGMLRGGMADTGEDADD</sequence>
<name>A0A1H8D5E5_9RHOB</name>
<evidence type="ECO:0000259" key="1">
    <source>
        <dbReference type="Pfam" id="PF02625"/>
    </source>
</evidence>
<evidence type="ECO:0000259" key="2">
    <source>
        <dbReference type="Pfam" id="PF13478"/>
    </source>
</evidence>
<dbReference type="OrthoDB" id="61481at2"/>
<keyword evidence="4" id="KW-1185">Reference proteome</keyword>
<dbReference type="NCBIfam" id="TIGR02964">
    <property type="entry name" value="xanthine_xdhC"/>
    <property type="match status" value="1"/>
</dbReference>
<dbReference type="AlphaFoldDB" id="A0A1H8D5E5"/>
<dbReference type="Pfam" id="PF13478">
    <property type="entry name" value="XdhC_C"/>
    <property type="match status" value="1"/>
</dbReference>
<evidence type="ECO:0000313" key="4">
    <source>
        <dbReference type="Proteomes" id="UP000199585"/>
    </source>
</evidence>
<dbReference type="Proteomes" id="UP000199585">
    <property type="component" value="Unassembled WGS sequence"/>
</dbReference>
<reference evidence="3 4" key="1">
    <citation type="submission" date="2016-10" db="EMBL/GenBank/DDBJ databases">
        <authorList>
            <person name="de Groot N.N."/>
        </authorList>
    </citation>
    <scope>NUCLEOTIDE SEQUENCE [LARGE SCALE GENOMIC DNA]</scope>
    <source>
        <strain evidence="3 4">DSM 16213</strain>
    </source>
</reference>
<dbReference type="STRING" id="245187.SAMN04488003_10820"/>